<comment type="similarity">
    <text evidence="5">Belongs to the class-II pyridoxal-phosphate-dependent aminotransferase family. MalY/PatB cystathionine beta-lyase subfamily.</text>
</comment>
<proteinExistence type="inferred from homology"/>
<protein>
    <recommendedName>
        <fullName evidence="2">cysteine-S-conjugate beta-lyase</fullName>
        <ecNumber evidence="2">4.4.1.13</ecNumber>
    </recommendedName>
</protein>
<dbReference type="GO" id="GO:0047804">
    <property type="term" value="F:cysteine-S-conjugate beta-lyase activity"/>
    <property type="evidence" value="ECO:0007669"/>
    <property type="project" value="UniProtKB-EC"/>
</dbReference>
<dbReference type="AlphaFoldDB" id="A0A1M5AZ23"/>
<evidence type="ECO:0000313" key="8">
    <source>
        <dbReference type="Proteomes" id="UP000184480"/>
    </source>
</evidence>
<evidence type="ECO:0000256" key="1">
    <source>
        <dbReference type="ARBA" id="ARBA00001933"/>
    </source>
</evidence>
<comment type="cofactor">
    <cofactor evidence="1">
        <name>pyridoxal 5'-phosphate</name>
        <dbReference type="ChEBI" id="CHEBI:597326"/>
    </cofactor>
</comment>
<sequence>MSEFNFDEVVDRKGTNALKTDVLKERYGRDDLISLWVADMDFLSPPAISEAIIDRAKHCLYGYTCTPKEYTDSIINWVKRSHGWDIKQEWLSFIPGIVKGIAFVIDCFTEKQDKVVIQPPVYHPFRIIPTLHRRTVVDNPLVLSAGKYEMDLENLKSVIDDSCKILILCNPHNPGGRVWTKQELIDLAEICYERNILVISDEIHSDLVHQENKHIPFASVSEKAAQNSITFMAPSKTFNIAGIVSSYSIIPNDKIRNRFYNYLKSSELDEGHIFAYVATQTAYEKCDNWLKEAVEYIWQNIQFVDNYLKTNIPQVKAIIPQASYLVWLDCRELNLTQEQLVSLFVNDAKLALNDGSMFGQGGTGFMRLNVGSPRSVLAQAMDNLKKALSK</sequence>
<dbReference type="RefSeq" id="WP_062180450.1">
    <property type="nucleotide sequence ID" value="NZ_BBXL01000010.1"/>
</dbReference>
<name>A0A1M5AZ23_9BACT</name>
<dbReference type="CDD" id="cd00609">
    <property type="entry name" value="AAT_like"/>
    <property type="match status" value="1"/>
</dbReference>
<evidence type="ECO:0000256" key="4">
    <source>
        <dbReference type="ARBA" id="ARBA00023239"/>
    </source>
</evidence>
<evidence type="ECO:0000313" key="7">
    <source>
        <dbReference type="EMBL" id="SHF35337.1"/>
    </source>
</evidence>
<evidence type="ECO:0000259" key="6">
    <source>
        <dbReference type="Pfam" id="PF00155"/>
    </source>
</evidence>
<dbReference type="InterPro" id="IPR015421">
    <property type="entry name" value="PyrdxlP-dep_Trfase_major"/>
</dbReference>
<dbReference type="InterPro" id="IPR015422">
    <property type="entry name" value="PyrdxlP-dep_Trfase_small"/>
</dbReference>
<organism evidence="7 8">
    <name type="scientific">Dysgonomonas macrotermitis</name>
    <dbReference type="NCBI Taxonomy" id="1346286"/>
    <lineage>
        <taxon>Bacteria</taxon>
        <taxon>Pseudomonadati</taxon>
        <taxon>Bacteroidota</taxon>
        <taxon>Bacteroidia</taxon>
        <taxon>Bacteroidales</taxon>
        <taxon>Dysgonomonadaceae</taxon>
        <taxon>Dysgonomonas</taxon>
    </lineage>
</organism>
<keyword evidence="3" id="KW-0663">Pyridoxal phosphate</keyword>
<dbReference type="InterPro" id="IPR027619">
    <property type="entry name" value="C-S_lyase_PatB-like"/>
</dbReference>
<dbReference type="OrthoDB" id="9802872at2"/>
<evidence type="ECO:0000256" key="3">
    <source>
        <dbReference type="ARBA" id="ARBA00022898"/>
    </source>
</evidence>
<evidence type="ECO:0000256" key="5">
    <source>
        <dbReference type="ARBA" id="ARBA00037974"/>
    </source>
</evidence>
<dbReference type="Pfam" id="PF00155">
    <property type="entry name" value="Aminotran_1_2"/>
    <property type="match status" value="1"/>
</dbReference>
<dbReference type="NCBIfam" id="TIGR04350">
    <property type="entry name" value="C_S_lyase_PatB"/>
    <property type="match status" value="1"/>
</dbReference>
<dbReference type="InterPro" id="IPR004839">
    <property type="entry name" value="Aminotransferase_I/II_large"/>
</dbReference>
<dbReference type="InterPro" id="IPR051798">
    <property type="entry name" value="Class-II_PLP-Dep_Aminotrans"/>
</dbReference>
<keyword evidence="4 7" id="KW-0456">Lyase</keyword>
<dbReference type="PANTHER" id="PTHR43525:SF1">
    <property type="entry name" value="PROTEIN MALY"/>
    <property type="match status" value="1"/>
</dbReference>
<dbReference type="EMBL" id="FQUC01000005">
    <property type="protein sequence ID" value="SHF35337.1"/>
    <property type="molecule type" value="Genomic_DNA"/>
</dbReference>
<dbReference type="STRING" id="1346286.SAMN05444362_105200"/>
<gene>
    <name evidence="7" type="ORF">SAMN05444362_105200</name>
</gene>
<dbReference type="EC" id="4.4.1.13" evidence="2"/>
<evidence type="ECO:0000256" key="2">
    <source>
        <dbReference type="ARBA" id="ARBA00012224"/>
    </source>
</evidence>
<dbReference type="SUPFAM" id="SSF53383">
    <property type="entry name" value="PLP-dependent transferases"/>
    <property type="match status" value="1"/>
</dbReference>
<feature type="domain" description="Aminotransferase class I/classII large" evidence="6">
    <location>
        <begin position="31"/>
        <end position="382"/>
    </location>
</feature>
<reference evidence="7" key="1">
    <citation type="submission" date="2016-11" db="EMBL/GenBank/DDBJ databases">
        <authorList>
            <person name="Jaros S."/>
            <person name="Januszkiewicz K."/>
            <person name="Wedrychowicz H."/>
        </authorList>
    </citation>
    <scope>NUCLEOTIDE SEQUENCE [LARGE SCALE GENOMIC DNA]</scope>
    <source>
        <strain evidence="7">DSM 27370</strain>
    </source>
</reference>
<keyword evidence="8" id="KW-1185">Reference proteome</keyword>
<dbReference type="InterPro" id="IPR015424">
    <property type="entry name" value="PyrdxlP-dep_Trfase"/>
</dbReference>
<dbReference type="Proteomes" id="UP000184480">
    <property type="component" value="Unassembled WGS sequence"/>
</dbReference>
<dbReference type="GO" id="GO:0030170">
    <property type="term" value="F:pyridoxal phosphate binding"/>
    <property type="evidence" value="ECO:0007669"/>
    <property type="project" value="InterPro"/>
</dbReference>
<dbReference type="Gene3D" id="3.40.640.10">
    <property type="entry name" value="Type I PLP-dependent aspartate aminotransferase-like (Major domain)"/>
    <property type="match status" value="1"/>
</dbReference>
<dbReference type="PANTHER" id="PTHR43525">
    <property type="entry name" value="PROTEIN MALY"/>
    <property type="match status" value="1"/>
</dbReference>
<accession>A0A1M5AZ23</accession>
<dbReference type="Gene3D" id="3.90.1150.10">
    <property type="entry name" value="Aspartate Aminotransferase, domain 1"/>
    <property type="match status" value="1"/>
</dbReference>